<reference evidence="1 2" key="1">
    <citation type="submission" date="2015-09" db="EMBL/GenBank/DDBJ databases">
        <title>Draft genome of the parasitic nematode Teladorsagia circumcincta isolate WARC Sus (inbred).</title>
        <authorList>
            <person name="Mitreva M."/>
        </authorList>
    </citation>
    <scope>NUCLEOTIDE SEQUENCE [LARGE SCALE GENOMIC DNA]</scope>
    <source>
        <strain evidence="1 2">S</strain>
    </source>
</reference>
<evidence type="ECO:0000313" key="2">
    <source>
        <dbReference type="Proteomes" id="UP000230423"/>
    </source>
</evidence>
<gene>
    <name evidence="1" type="ORF">TELCIR_16793</name>
</gene>
<organism evidence="1 2">
    <name type="scientific">Teladorsagia circumcincta</name>
    <name type="common">Brown stomach worm</name>
    <name type="synonym">Ostertagia circumcincta</name>
    <dbReference type="NCBI Taxonomy" id="45464"/>
    <lineage>
        <taxon>Eukaryota</taxon>
        <taxon>Metazoa</taxon>
        <taxon>Ecdysozoa</taxon>
        <taxon>Nematoda</taxon>
        <taxon>Chromadorea</taxon>
        <taxon>Rhabditida</taxon>
        <taxon>Rhabditina</taxon>
        <taxon>Rhabditomorpha</taxon>
        <taxon>Strongyloidea</taxon>
        <taxon>Trichostrongylidae</taxon>
        <taxon>Teladorsagia</taxon>
    </lineage>
</organism>
<dbReference type="EMBL" id="KZ353204">
    <property type="protein sequence ID" value="PIO61676.1"/>
    <property type="molecule type" value="Genomic_DNA"/>
</dbReference>
<dbReference type="OrthoDB" id="5865002at2759"/>
<sequence>MFGMNTRHKEASGIKYKTRQISSHYSRELAVKNNNKTCLANPALDQQAPLLEALEARRIQGPPLGRLCLGNQNRLYSAALLRPELRIEDYIANRKTPSASGGLFGSSTATNAGSSIFGSTPAKPSLFGSSTCQTTSGGLFGNTQKPGGLFGSTTNTTGGFGAAAPTTINVPAAAPIVLGSDVNQAQIQMALLDAQIAACPYGDSPLLKMGSAKDTDDTPNPIKFV</sequence>
<protein>
    <submittedName>
        <fullName evidence="1">Uncharacterized protein</fullName>
    </submittedName>
</protein>
<name>A0A2G9TUI4_TELCI</name>
<accession>A0A2G9TUI4</accession>
<dbReference type="Proteomes" id="UP000230423">
    <property type="component" value="Unassembled WGS sequence"/>
</dbReference>
<proteinExistence type="predicted"/>
<dbReference type="AlphaFoldDB" id="A0A2G9TUI4"/>
<evidence type="ECO:0000313" key="1">
    <source>
        <dbReference type="EMBL" id="PIO61676.1"/>
    </source>
</evidence>
<keyword evidence="2" id="KW-1185">Reference proteome</keyword>